<dbReference type="STRING" id="476652.DEAC_c40450"/>
<dbReference type="AlphaFoldDB" id="A0A0J1IHB3"/>
<proteinExistence type="predicted"/>
<protein>
    <submittedName>
        <fullName evidence="1">Uncharacterized protein</fullName>
    </submittedName>
</protein>
<reference evidence="1 2" key="1">
    <citation type="submission" date="2015-06" db="EMBL/GenBank/DDBJ databases">
        <title>Draft genome of the moderately acidophilic sulfate reducer Candidatus Desulfosporosinus acididurans strain M1.</title>
        <authorList>
            <person name="Poehlein A."/>
            <person name="Petzsch P."/>
            <person name="Johnson B.D."/>
            <person name="Schloemann M."/>
            <person name="Daniel R."/>
            <person name="Muehling M."/>
        </authorList>
    </citation>
    <scope>NUCLEOTIDE SEQUENCE [LARGE SCALE GENOMIC DNA]</scope>
    <source>
        <strain evidence="1 2">M1</strain>
    </source>
</reference>
<keyword evidence="2" id="KW-1185">Reference proteome</keyword>
<evidence type="ECO:0000313" key="1">
    <source>
        <dbReference type="EMBL" id="KLU64051.1"/>
    </source>
</evidence>
<evidence type="ECO:0000313" key="2">
    <source>
        <dbReference type="Proteomes" id="UP000036356"/>
    </source>
</evidence>
<sequence length="85" mass="8937">MKSVGLLSKESETVLEPKGVLERMNVTESVMKNFQTSAKIAEQMKPVMGMIGNISPLLGVASRAAQASSMLSLVSGSTAPLLSNQ</sequence>
<dbReference type="Proteomes" id="UP000036356">
    <property type="component" value="Unassembled WGS sequence"/>
</dbReference>
<name>A0A0J1IHB3_9FIRM</name>
<accession>A0A0J1IHB3</accession>
<dbReference type="PATRIC" id="fig|476652.3.peg.4285"/>
<dbReference type="EMBL" id="LDZY01000018">
    <property type="protein sequence ID" value="KLU64051.1"/>
    <property type="molecule type" value="Genomic_DNA"/>
</dbReference>
<gene>
    <name evidence="1" type="ORF">DEAC_c40450</name>
</gene>
<organism evidence="1 2">
    <name type="scientific">Desulfosporosinus acididurans</name>
    <dbReference type="NCBI Taxonomy" id="476652"/>
    <lineage>
        <taxon>Bacteria</taxon>
        <taxon>Bacillati</taxon>
        <taxon>Bacillota</taxon>
        <taxon>Clostridia</taxon>
        <taxon>Eubacteriales</taxon>
        <taxon>Desulfitobacteriaceae</taxon>
        <taxon>Desulfosporosinus</taxon>
    </lineage>
</organism>
<comment type="caution">
    <text evidence="1">The sequence shown here is derived from an EMBL/GenBank/DDBJ whole genome shotgun (WGS) entry which is preliminary data.</text>
</comment>